<dbReference type="InterPro" id="IPR027267">
    <property type="entry name" value="AH/BAR_dom_sf"/>
</dbReference>
<sequence>MSFKFPSFNLQSIQESLAKVDLENFTKSTGKTVQNYSELLKESLQPLTEKTTQLINGQLQQVQQLASTHSNSNIEISELPADYVNLENNCDLLLKLFTDLIQFTNDTYGKVSYDYPPGNYALTKLRDAQVGSAIGNKFNQLKNVSSPQELEKILLGGNEHDEQVNIQTTSSKLPKTLFGQLSSITSKHAEDLKNSNDSLSFTLLTISSTYLEIANSRLEQDDKIMNQLNEQLVLILNEEFIKVNELRKKVYSIRLEFDLIRSKLSNDDEENEELISKEDELVGATELAVNEMKKLLKPSKNINLLKIFIEAQRNYFELSYKKLDSLLDNLNKVEVNDDDFE</sequence>
<name>A0A1E4RDR8_9ASCO</name>
<evidence type="ECO:0000313" key="2">
    <source>
        <dbReference type="Proteomes" id="UP000095085"/>
    </source>
</evidence>
<dbReference type="InterPro" id="IPR018859">
    <property type="entry name" value="BAR_dom-cont"/>
</dbReference>
<protein>
    <submittedName>
        <fullName evidence="1">Golgi vesicle protein</fullName>
    </submittedName>
</protein>
<dbReference type="Pfam" id="PF10455">
    <property type="entry name" value="BAR_2"/>
    <property type="match status" value="1"/>
</dbReference>
<dbReference type="AlphaFoldDB" id="A0A1E4RDR8"/>
<dbReference type="EMBL" id="KV454544">
    <property type="protein sequence ID" value="ODV65402.1"/>
    <property type="molecule type" value="Genomic_DNA"/>
</dbReference>
<dbReference type="GeneID" id="30997857"/>
<keyword evidence="2" id="KW-1185">Reference proteome</keyword>
<dbReference type="SUPFAM" id="SSF103657">
    <property type="entry name" value="BAR/IMD domain-like"/>
    <property type="match status" value="1"/>
</dbReference>
<dbReference type="STRING" id="984485.A0A1E4RDR8"/>
<dbReference type="OrthoDB" id="5549748at2759"/>
<dbReference type="Gene3D" id="1.20.1270.60">
    <property type="entry name" value="Arfaptin homology (AH) domain/BAR domain"/>
    <property type="match status" value="1"/>
</dbReference>
<dbReference type="Proteomes" id="UP000095085">
    <property type="component" value="Unassembled WGS sequence"/>
</dbReference>
<organism evidence="1 2">
    <name type="scientific">Hyphopichia burtonii NRRL Y-1933</name>
    <dbReference type="NCBI Taxonomy" id="984485"/>
    <lineage>
        <taxon>Eukaryota</taxon>
        <taxon>Fungi</taxon>
        <taxon>Dikarya</taxon>
        <taxon>Ascomycota</taxon>
        <taxon>Saccharomycotina</taxon>
        <taxon>Pichiomycetes</taxon>
        <taxon>Debaryomycetaceae</taxon>
        <taxon>Hyphopichia</taxon>
    </lineage>
</organism>
<dbReference type="RefSeq" id="XP_020074469.1">
    <property type="nucleotide sequence ID" value="XM_020223308.1"/>
</dbReference>
<accession>A0A1E4RDR8</accession>
<gene>
    <name evidence="1" type="ORF">HYPBUDRAFT_243239</name>
</gene>
<evidence type="ECO:0000313" key="1">
    <source>
        <dbReference type="EMBL" id="ODV65402.1"/>
    </source>
</evidence>
<reference evidence="2" key="1">
    <citation type="submission" date="2016-05" db="EMBL/GenBank/DDBJ databases">
        <title>Comparative genomics of biotechnologically important yeasts.</title>
        <authorList>
            <consortium name="DOE Joint Genome Institute"/>
            <person name="Riley R."/>
            <person name="Haridas S."/>
            <person name="Wolfe K.H."/>
            <person name="Lopes M.R."/>
            <person name="Hittinger C.T."/>
            <person name="Goker M."/>
            <person name="Salamov A."/>
            <person name="Wisecaver J."/>
            <person name="Long T.M."/>
            <person name="Aerts A.L."/>
            <person name="Barry K."/>
            <person name="Choi C."/>
            <person name="Clum A."/>
            <person name="Coughlan A.Y."/>
            <person name="Deshpande S."/>
            <person name="Douglass A.P."/>
            <person name="Hanson S.J."/>
            <person name="Klenk H.-P."/>
            <person name="Labutti K."/>
            <person name="Lapidus A."/>
            <person name="Lindquist E."/>
            <person name="Lipzen A."/>
            <person name="Meier-Kolthoff J.P."/>
            <person name="Ohm R.A."/>
            <person name="Otillar R.P."/>
            <person name="Pangilinan J."/>
            <person name="Peng Y."/>
            <person name="Rokas A."/>
            <person name="Rosa C.A."/>
            <person name="Scheuner C."/>
            <person name="Sibirny A.A."/>
            <person name="Slot J.C."/>
            <person name="Stielow J.B."/>
            <person name="Sun H."/>
            <person name="Kurtzman C.P."/>
            <person name="Blackwell M."/>
            <person name="Grigoriev I.V."/>
            <person name="Jeffries T.W."/>
        </authorList>
    </citation>
    <scope>NUCLEOTIDE SEQUENCE [LARGE SCALE GENOMIC DNA]</scope>
    <source>
        <strain evidence="2">NRRL Y-1933</strain>
    </source>
</reference>
<proteinExistence type="predicted"/>